<dbReference type="InterPro" id="IPR042100">
    <property type="entry name" value="Bug_dom1"/>
</dbReference>
<sequence>MTETPCMPGIGRRATLAAPALLLSRPGRAQEAWPSRPVTLIVPWAPGGSNDVAARLLAPALEARFGQPFVVENRPGGGGSLGMGIAARARPDGLTLLVSSASNHVFHPLIARDLGYDVQQALEPVCMLVDVPNVLAVAKDYGVDSVPALIEKARASKGGVSFGSSGVGSSNHLAGELFRLRTGLDMTHVPYRGGGQAIADLISGTVPMVFLNLPTVSGPAAAGQVRMLGVGSAERVRSRPEIPTIQEQGVPDYAVRSWTGLFAPRGTPPEVAAKLAPALQEIMAVPATTQRLNDMGSEPIWMAPSETGRFVAAEYERWGPVVKAANIRPE</sequence>
<evidence type="ECO:0000256" key="1">
    <source>
        <dbReference type="ARBA" id="ARBA00006987"/>
    </source>
</evidence>
<evidence type="ECO:0000313" key="2">
    <source>
        <dbReference type="EMBL" id="RAI57911.1"/>
    </source>
</evidence>
<dbReference type="PIRSF" id="PIRSF017082">
    <property type="entry name" value="YflP"/>
    <property type="match status" value="1"/>
</dbReference>
<comment type="caution">
    <text evidence="2">The sequence shown here is derived from an EMBL/GenBank/DDBJ whole genome shotgun (WGS) entry which is preliminary data.</text>
</comment>
<evidence type="ECO:0000313" key="3">
    <source>
        <dbReference type="Proteomes" id="UP000249065"/>
    </source>
</evidence>
<dbReference type="Proteomes" id="UP000249065">
    <property type="component" value="Unassembled WGS sequence"/>
</dbReference>
<dbReference type="PANTHER" id="PTHR42928:SF5">
    <property type="entry name" value="BLR1237 PROTEIN"/>
    <property type="match status" value="1"/>
</dbReference>
<keyword evidence="3" id="KW-1185">Reference proteome</keyword>
<name>A0A327M3S4_9PROT</name>
<proteinExistence type="inferred from homology"/>
<dbReference type="PANTHER" id="PTHR42928">
    <property type="entry name" value="TRICARBOXYLATE-BINDING PROTEIN"/>
    <property type="match status" value="1"/>
</dbReference>
<accession>A0A327M3S4</accession>
<dbReference type="InterPro" id="IPR005064">
    <property type="entry name" value="BUG"/>
</dbReference>
<dbReference type="Gene3D" id="3.40.190.10">
    <property type="entry name" value="Periplasmic binding protein-like II"/>
    <property type="match status" value="1"/>
</dbReference>
<dbReference type="OrthoDB" id="7248879at2"/>
<dbReference type="EMBL" id="QLIX01000013">
    <property type="protein sequence ID" value="RAI57911.1"/>
    <property type="molecule type" value="Genomic_DNA"/>
</dbReference>
<comment type="similarity">
    <text evidence="1">Belongs to the UPF0065 (bug) family.</text>
</comment>
<dbReference type="Gene3D" id="3.40.190.150">
    <property type="entry name" value="Bordetella uptake gene, domain 1"/>
    <property type="match status" value="1"/>
</dbReference>
<dbReference type="SUPFAM" id="SSF53850">
    <property type="entry name" value="Periplasmic binding protein-like II"/>
    <property type="match status" value="1"/>
</dbReference>
<protein>
    <submittedName>
        <fullName evidence="2">Tripartite tricarboxylate transporter substrate binding protein</fullName>
    </submittedName>
</protein>
<gene>
    <name evidence="2" type="ORF">DOO78_16850</name>
</gene>
<reference evidence="3" key="1">
    <citation type="submission" date="2018-06" db="EMBL/GenBank/DDBJ databases">
        <authorList>
            <person name="Khan S.A."/>
        </authorList>
    </citation>
    <scope>NUCLEOTIDE SEQUENCE [LARGE SCALE GENOMIC DNA]</scope>
    <source>
        <strain evidence="3">DB-1506</strain>
    </source>
</reference>
<dbReference type="Pfam" id="PF03401">
    <property type="entry name" value="TctC"/>
    <property type="match status" value="1"/>
</dbReference>
<dbReference type="AlphaFoldDB" id="A0A327M3S4"/>
<dbReference type="CDD" id="cd07012">
    <property type="entry name" value="PBP2_Bug_TTT"/>
    <property type="match status" value="1"/>
</dbReference>
<organism evidence="2 3">
    <name type="scientific">Roseicella frigidaeris</name>
    <dbReference type="NCBI Taxonomy" id="2230885"/>
    <lineage>
        <taxon>Bacteria</taxon>
        <taxon>Pseudomonadati</taxon>
        <taxon>Pseudomonadota</taxon>
        <taxon>Alphaproteobacteria</taxon>
        <taxon>Acetobacterales</taxon>
        <taxon>Roseomonadaceae</taxon>
        <taxon>Roseicella</taxon>
    </lineage>
</organism>